<proteinExistence type="predicted"/>
<evidence type="ECO:0000256" key="1">
    <source>
        <dbReference type="SAM" id="MobiDB-lite"/>
    </source>
</evidence>
<accession>A0A9W8EHV5</accession>
<protein>
    <submittedName>
        <fullName evidence="2">Uncharacterized protein</fullName>
    </submittedName>
</protein>
<feature type="region of interest" description="Disordered" evidence="1">
    <location>
        <begin position="1"/>
        <end position="27"/>
    </location>
</feature>
<reference evidence="2" key="1">
    <citation type="submission" date="2022-07" db="EMBL/GenBank/DDBJ databases">
        <title>Phylogenomic reconstructions and comparative analyses of Kickxellomycotina fungi.</title>
        <authorList>
            <person name="Reynolds N.K."/>
            <person name="Stajich J.E."/>
            <person name="Barry K."/>
            <person name="Grigoriev I.V."/>
            <person name="Crous P."/>
            <person name="Smith M.E."/>
        </authorList>
    </citation>
    <scope>NUCLEOTIDE SEQUENCE</scope>
    <source>
        <strain evidence="2">IMI 214461</strain>
    </source>
</reference>
<evidence type="ECO:0000313" key="3">
    <source>
        <dbReference type="Proteomes" id="UP001150907"/>
    </source>
</evidence>
<name>A0A9W8EHV5_9FUNG</name>
<feature type="region of interest" description="Disordered" evidence="1">
    <location>
        <begin position="69"/>
        <end position="104"/>
    </location>
</feature>
<sequence>MNASASNSLVPSSATADVSPPVSAQPLSLLKRPDFAAGIEEFRKHFGQDVRSKTTEGYTFLGLDKAVFGQPPSQQQQNIQSQPKPEPAQAKLAEKTPVVLESSP</sequence>
<organism evidence="2 3">
    <name type="scientific">Coemansia thaxteri</name>
    <dbReference type="NCBI Taxonomy" id="2663907"/>
    <lineage>
        <taxon>Eukaryota</taxon>
        <taxon>Fungi</taxon>
        <taxon>Fungi incertae sedis</taxon>
        <taxon>Zoopagomycota</taxon>
        <taxon>Kickxellomycotina</taxon>
        <taxon>Kickxellomycetes</taxon>
        <taxon>Kickxellales</taxon>
        <taxon>Kickxellaceae</taxon>
        <taxon>Coemansia</taxon>
    </lineage>
</organism>
<dbReference type="AlphaFoldDB" id="A0A9W8EHV5"/>
<dbReference type="EMBL" id="JANBQF010000576">
    <property type="protein sequence ID" value="KAJ2000153.1"/>
    <property type="molecule type" value="Genomic_DNA"/>
</dbReference>
<keyword evidence="3" id="KW-1185">Reference proteome</keyword>
<gene>
    <name evidence="2" type="ORF">H4R26_004752</name>
</gene>
<feature type="compositionally biased region" description="Low complexity" evidence="1">
    <location>
        <begin position="70"/>
        <end position="83"/>
    </location>
</feature>
<feature type="compositionally biased region" description="Polar residues" evidence="1">
    <location>
        <begin position="1"/>
        <end position="16"/>
    </location>
</feature>
<feature type="non-terminal residue" evidence="2">
    <location>
        <position position="104"/>
    </location>
</feature>
<dbReference type="OrthoDB" id="5597932at2759"/>
<comment type="caution">
    <text evidence="2">The sequence shown here is derived from an EMBL/GenBank/DDBJ whole genome shotgun (WGS) entry which is preliminary data.</text>
</comment>
<dbReference type="Proteomes" id="UP001150907">
    <property type="component" value="Unassembled WGS sequence"/>
</dbReference>
<evidence type="ECO:0000313" key="2">
    <source>
        <dbReference type="EMBL" id="KAJ2000153.1"/>
    </source>
</evidence>